<feature type="region of interest" description="Disordered" evidence="1">
    <location>
        <begin position="50"/>
        <end position="82"/>
    </location>
</feature>
<evidence type="ECO:0000256" key="1">
    <source>
        <dbReference type="SAM" id="MobiDB-lite"/>
    </source>
</evidence>
<evidence type="ECO:0000313" key="2">
    <source>
        <dbReference type="Proteomes" id="UP000887566"/>
    </source>
</evidence>
<protein>
    <submittedName>
        <fullName evidence="3">Uncharacterized protein</fullName>
    </submittedName>
</protein>
<dbReference type="AlphaFoldDB" id="A0A914XH19"/>
<evidence type="ECO:0000313" key="3">
    <source>
        <dbReference type="WBParaSite" id="PSAMB.scaffold810size40972.g8814.t1"/>
    </source>
</evidence>
<accession>A0A914XH19</accession>
<sequence>MWLDTLVFFHNSWHGLTGHFRDRRVLDNIENDDEKMNNLAGMLNEIGFNEDEEDDKEFEGEFADDKADDKSNSSSVMRDYRRQLKANPNFVQTLRNMTRIYSSIRHQKLEAMGSSTDPQQLLLTDEIANIERDLSEMNDMINQHENE</sequence>
<reference evidence="3" key="1">
    <citation type="submission" date="2022-11" db="UniProtKB">
        <authorList>
            <consortium name="WormBaseParasite"/>
        </authorList>
    </citation>
    <scope>IDENTIFICATION</scope>
</reference>
<keyword evidence="2" id="KW-1185">Reference proteome</keyword>
<proteinExistence type="predicted"/>
<dbReference type="WBParaSite" id="PSAMB.scaffold810size40972.g8814.t1">
    <property type="protein sequence ID" value="PSAMB.scaffold810size40972.g8814.t1"/>
    <property type="gene ID" value="PSAMB.scaffold810size40972.g8814"/>
</dbReference>
<feature type="compositionally biased region" description="Acidic residues" evidence="1">
    <location>
        <begin position="50"/>
        <end position="62"/>
    </location>
</feature>
<name>A0A914XH19_9BILA</name>
<dbReference type="Proteomes" id="UP000887566">
    <property type="component" value="Unplaced"/>
</dbReference>
<organism evidence="2 3">
    <name type="scientific">Plectus sambesii</name>
    <dbReference type="NCBI Taxonomy" id="2011161"/>
    <lineage>
        <taxon>Eukaryota</taxon>
        <taxon>Metazoa</taxon>
        <taxon>Ecdysozoa</taxon>
        <taxon>Nematoda</taxon>
        <taxon>Chromadorea</taxon>
        <taxon>Plectida</taxon>
        <taxon>Plectina</taxon>
        <taxon>Plectoidea</taxon>
        <taxon>Plectidae</taxon>
        <taxon>Plectus</taxon>
    </lineage>
</organism>